<dbReference type="InterPro" id="IPR000223">
    <property type="entry name" value="Pept_S26A_signal_pept_1"/>
</dbReference>
<organism evidence="8 9">
    <name type="scientific">Candidatus Giovannonibacteria bacterium RIFCSPLOWO2_01_FULL_46_32</name>
    <dbReference type="NCBI Taxonomy" id="1798353"/>
    <lineage>
        <taxon>Bacteria</taxon>
        <taxon>Candidatus Giovannoniibacteriota</taxon>
    </lineage>
</organism>
<gene>
    <name evidence="8" type="ORF">A3B19_00140</name>
</gene>
<evidence type="ECO:0000256" key="2">
    <source>
        <dbReference type="ARBA" id="ARBA00009370"/>
    </source>
</evidence>
<protein>
    <recommendedName>
        <fullName evidence="3 6">Signal peptidase I</fullName>
        <ecNumber evidence="3 6">3.4.21.89</ecNumber>
    </recommendedName>
</protein>
<name>A0A1F5XFJ9_9BACT</name>
<feature type="active site" evidence="5">
    <location>
        <position position="83"/>
    </location>
</feature>
<keyword evidence="4 6" id="KW-0378">Hydrolase</keyword>
<keyword evidence="6" id="KW-0472">Membrane</keyword>
<evidence type="ECO:0000256" key="1">
    <source>
        <dbReference type="ARBA" id="ARBA00000677"/>
    </source>
</evidence>
<dbReference type="AlphaFoldDB" id="A0A1F5XFJ9"/>
<dbReference type="EMBL" id="MFIF01000014">
    <property type="protein sequence ID" value="OGF86607.1"/>
    <property type="molecule type" value="Genomic_DNA"/>
</dbReference>
<dbReference type="GO" id="GO:0016020">
    <property type="term" value="C:membrane"/>
    <property type="evidence" value="ECO:0007669"/>
    <property type="project" value="UniProtKB-SubCell"/>
</dbReference>
<dbReference type="Gene3D" id="2.10.109.10">
    <property type="entry name" value="Umud Fragment, subunit A"/>
    <property type="match status" value="1"/>
</dbReference>
<dbReference type="NCBIfam" id="TIGR02227">
    <property type="entry name" value="sigpep_I_bact"/>
    <property type="match status" value="1"/>
</dbReference>
<proteinExistence type="inferred from homology"/>
<dbReference type="CDD" id="cd06530">
    <property type="entry name" value="S26_SPase_I"/>
    <property type="match status" value="1"/>
</dbReference>
<dbReference type="InterPro" id="IPR019758">
    <property type="entry name" value="Pept_S26A_signal_pept_1_CS"/>
</dbReference>
<evidence type="ECO:0000313" key="9">
    <source>
        <dbReference type="Proteomes" id="UP000177346"/>
    </source>
</evidence>
<reference evidence="8 9" key="1">
    <citation type="journal article" date="2016" name="Nat. Commun.">
        <title>Thousands of microbial genomes shed light on interconnected biogeochemical processes in an aquifer system.</title>
        <authorList>
            <person name="Anantharaman K."/>
            <person name="Brown C.T."/>
            <person name="Hug L.A."/>
            <person name="Sharon I."/>
            <person name="Castelle C.J."/>
            <person name="Probst A.J."/>
            <person name="Thomas B.C."/>
            <person name="Singh A."/>
            <person name="Wilkins M.J."/>
            <person name="Karaoz U."/>
            <person name="Brodie E.L."/>
            <person name="Williams K.H."/>
            <person name="Hubbard S.S."/>
            <person name="Banfield J.F."/>
        </authorList>
    </citation>
    <scope>NUCLEOTIDE SEQUENCE [LARGE SCALE GENOMIC DNA]</scope>
</reference>
<dbReference type="EC" id="3.4.21.89" evidence="3 6"/>
<evidence type="ECO:0000256" key="5">
    <source>
        <dbReference type="PIRSR" id="PIRSR600223-1"/>
    </source>
</evidence>
<feature type="transmembrane region" description="Helical" evidence="6">
    <location>
        <begin position="12"/>
        <end position="30"/>
    </location>
</feature>
<keyword evidence="6" id="KW-1133">Transmembrane helix</keyword>
<evidence type="ECO:0000256" key="3">
    <source>
        <dbReference type="ARBA" id="ARBA00013208"/>
    </source>
</evidence>
<accession>A0A1F5XFJ9</accession>
<comment type="subcellular location">
    <subcellularLocation>
        <location evidence="6">Membrane</location>
        <topology evidence="6">Single-pass type II membrane protein</topology>
    </subcellularLocation>
</comment>
<dbReference type="PANTHER" id="PTHR43390">
    <property type="entry name" value="SIGNAL PEPTIDASE I"/>
    <property type="match status" value="1"/>
</dbReference>
<dbReference type="PROSITE" id="PS00761">
    <property type="entry name" value="SPASE_I_3"/>
    <property type="match status" value="1"/>
</dbReference>
<comment type="catalytic activity">
    <reaction evidence="1 6">
        <text>Cleavage of hydrophobic, N-terminal signal or leader sequences from secreted and periplasmic proteins.</text>
        <dbReference type="EC" id="3.4.21.89"/>
    </reaction>
</comment>
<evidence type="ECO:0000256" key="6">
    <source>
        <dbReference type="RuleBase" id="RU362042"/>
    </source>
</evidence>
<dbReference type="InterPro" id="IPR019533">
    <property type="entry name" value="Peptidase_S26"/>
</dbReference>
<dbReference type="GO" id="GO:0004252">
    <property type="term" value="F:serine-type endopeptidase activity"/>
    <property type="evidence" value="ECO:0007669"/>
    <property type="project" value="InterPro"/>
</dbReference>
<dbReference type="PRINTS" id="PR00727">
    <property type="entry name" value="LEADERPTASE"/>
</dbReference>
<dbReference type="Pfam" id="PF10502">
    <property type="entry name" value="Peptidase_S26"/>
    <property type="match status" value="1"/>
</dbReference>
<evidence type="ECO:0000259" key="7">
    <source>
        <dbReference type="Pfam" id="PF10502"/>
    </source>
</evidence>
<dbReference type="GO" id="GO:0006465">
    <property type="term" value="P:signal peptide processing"/>
    <property type="evidence" value="ECO:0007669"/>
    <property type="project" value="InterPro"/>
</dbReference>
<sequence>MEERKENAIWEFIKVIVVSLAIVLPVRIYIAQPFIVSGASMEPNFYNGEYLIIDELTYEFRPPERGEVVVFRYPLNPSEFFIKRIVGLPKETVEVKSGKISINGVAFEEPYIENSPETLPDIKIMLDEGEYFVLGDNRPHSSDSRFWGALPKEKIMGRAFLRLWPIAKAGFTTD</sequence>
<comment type="similarity">
    <text evidence="2 6">Belongs to the peptidase S26 family.</text>
</comment>
<keyword evidence="6" id="KW-0812">Transmembrane</keyword>
<evidence type="ECO:0000313" key="8">
    <source>
        <dbReference type="EMBL" id="OGF86607.1"/>
    </source>
</evidence>
<feature type="domain" description="Peptidase S26" evidence="7">
    <location>
        <begin position="10"/>
        <end position="164"/>
    </location>
</feature>
<dbReference type="InterPro" id="IPR036286">
    <property type="entry name" value="LexA/Signal_pep-like_sf"/>
</dbReference>
<dbReference type="PANTHER" id="PTHR43390:SF1">
    <property type="entry name" value="CHLOROPLAST PROCESSING PEPTIDASE"/>
    <property type="match status" value="1"/>
</dbReference>
<comment type="caution">
    <text evidence="8">The sequence shown here is derived from an EMBL/GenBank/DDBJ whole genome shotgun (WGS) entry which is preliminary data.</text>
</comment>
<feature type="active site" evidence="5">
    <location>
        <position position="40"/>
    </location>
</feature>
<dbReference type="Proteomes" id="UP000177346">
    <property type="component" value="Unassembled WGS sequence"/>
</dbReference>
<dbReference type="SUPFAM" id="SSF51306">
    <property type="entry name" value="LexA/Signal peptidase"/>
    <property type="match status" value="1"/>
</dbReference>
<keyword evidence="6" id="KW-0645">Protease</keyword>
<dbReference type="GO" id="GO:0009003">
    <property type="term" value="F:signal peptidase activity"/>
    <property type="evidence" value="ECO:0007669"/>
    <property type="project" value="UniProtKB-EC"/>
</dbReference>
<evidence type="ECO:0000256" key="4">
    <source>
        <dbReference type="ARBA" id="ARBA00022801"/>
    </source>
</evidence>